<dbReference type="InterPro" id="IPR007139">
    <property type="entry name" value="DUF349"/>
</dbReference>
<dbReference type="RefSeq" id="WP_100424560.1">
    <property type="nucleotide sequence ID" value="NZ_PGEX01000001.1"/>
</dbReference>
<dbReference type="Pfam" id="PF03993">
    <property type="entry name" value="DUF349"/>
    <property type="match status" value="7"/>
</dbReference>
<name>A0A2M9A438_9BACT</name>
<dbReference type="Proteomes" id="UP000231134">
    <property type="component" value="Unassembled WGS sequence"/>
</dbReference>
<dbReference type="OrthoDB" id="5422202at2"/>
<reference evidence="1 2" key="1">
    <citation type="submission" date="2017-11" db="EMBL/GenBank/DDBJ databases">
        <title>Animal gut microbial communities from fecal samples from Wisconsin, USA.</title>
        <authorList>
            <person name="Neumann A."/>
        </authorList>
    </citation>
    <scope>NUCLEOTIDE SEQUENCE [LARGE SCALE GENOMIC DNA]</scope>
    <source>
        <strain evidence="1 2">UWS3</strain>
    </source>
</reference>
<dbReference type="AlphaFoldDB" id="A0A2M9A438"/>
<evidence type="ECO:0000313" key="1">
    <source>
        <dbReference type="EMBL" id="PJJ40486.1"/>
    </source>
</evidence>
<comment type="caution">
    <text evidence="1">The sequence shown here is derived from an EMBL/GenBank/DDBJ whole genome shotgun (WGS) entry which is preliminary data.</text>
</comment>
<gene>
    <name evidence="1" type="ORF">BGX16_0412</name>
</gene>
<protein>
    <submittedName>
        <fullName evidence="1">Uncharacterized protein DUF349</fullName>
    </submittedName>
</protein>
<dbReference type="EMBL" id="PGEX01000001">
    <property type="protein sequence ID" value="PJJ40486.1"/>
    <property type="molecule type" value="Genomic_DNA"/>
</dbReference>
<evidence type="ECO:0000313" key="2">
    <source>
        <dbReference type="Proteomes" id="UP000231134"/>
    </source>
</evidence>
<keyword evidence="2" id="KW-1185">Reference proteome</keyword>
<organism evidence="1 2">
    <name type="scientific">Hallerella succinigenes</name>
    <dbReference type="NCBI Taxonomy" id="1896222"/>
    <lineage>
        <taxon>Bacteria</taxon>
        <taxon>Pseudomonadati</taxon>
        <taxon>Fibrobacterota</taxon>
        <taxon>Fibrobacteria</taxon>
        <taxon>Fibrobacterales</taxon>
        <taxon>Fibrobacteraceae</taxon>
        <taxon>Hallerella</taxon>
    </lineage>
</organism>
<proteinExistence type="predicted"/>
<sequence length="955" mass="111260">MGLFDLFKPKWQKSDVEVRKDAVIKLNANNQSAIETVALSDTDSEIRGIAIRKLESKEVLQKVIDSETDASNKRDAENRLLEKLADHLKNFREVVTPNELEAVAKVANSRFVDDLLKSMPSSELRLALVQISTRQSSLEYVALKDLKTDVAMAALERVERANMLQNIFQNSRHTVVRQKAGEKLRELEKNGKTEDDQKNDTTILFRKREAILQQAQRISDSKNFMENEAEFENILQAAKELGMGPAQAELDRITDTYHLRRKAELSRIEKANAEAHAKTDLQKRLESILAEIDKLMEGNLDENRDQLNLLIASFKAQSSKADNAMLNLFKMSMDRYNQLTEQSTEESEEDEESKASREEILAQLKVLAEADDTSKAVEHKVKVLARAWEKLPVMEGDDPELQNYNALRNKLTEKFNAQHEADEKIFNENSEKLRAIIDEVKKIDDNNDFKVISQKLRDSYKRWKEIVVDDKYRYKEIWKEYQDATSRFKEMQEWESWHNENDREALLEEMVALSKEEPSKDVLLKLRTYANQWKTAGPVSTARLNEFRDKFRALFEEIMKKCEPIIQEQEEEREKNLALKEEICQQIEELAKESDENWRDKYKTMQELQEKWKTIGMVPKDNVQAIWNRFRTAENAFFAKHKEFVKQEDFVREENYQKKVALCEKAEKLATSNDWNATSNEFRNLQEDWKNIGPAPRSKSEEIWARFRTACDGFFDRKRSHFEELDSEKAKTLAAKEALCAKLEALNFDPTDPETVKAMEEGAEEWKKLGMVPKDKIEEIWNRYSAILDKFAAKRAEVDPEYKKTAAEAKSKKESMITTVSKLMETAGSNQSADAVKNLQSEWNALPRCGAEEQELYKKFRSICDEFFTRRRDQLDIQEQARENNLQSKLRLCEEAERLLDGLTDENRRDAMNEVKQLRRHWREIGAVPRKESDKIWNRFNSACDAIFGKKPEAE</sequence>
<accession>A0A2M9A438</accession>